<organism evidence="2 3">
    <name type="scientific">Lolium multiflorum</name>
    <name type="common">Italian ryegrass</name>
    <name type="synonym">Lolium perenne subsp. multiflorum</name>
    <dbReference type="NCBI Taxonomy" id="4521"/>
    <lineage>
        <taxon>Eukaryota</taxon>
        <taxon>Viridiplantae</taxon>
        <taxon>Streptophyta</taxon>
        <taxon>Embryophyta</taxon>
        <taxon>Tracheophyta</taxon>
        <taxon>Spermatophyta</taxon>
        <taxon>Magnoliopsida</taxon>
        <taxon>Liliopsida</taxon>
        <taxon>Poales</taxon>
        <taxon>Poaceae</taxon>
        <taxon>BOP clade</taxon>
        <taxon>Pooideae</taxon>
        <taxon>Poodae</taxon>
        <taxon>Poeae</taxon>
        <taxon>Poeae Chloroplast Group 2 (Poeae type)</taxon>
        <taxon>Loliodinae</taxon>
        <taxon>Loliinae</taxon>
        <taxon>Lolium</taxon>
    </lineage>
</organism>
<gene>
    <name evidence="2" type="ORF">QYE76_044232</name>
</gene>
<evidence type="ECO:0000313" key="2">
    <source>
        <dbReference type="EMBL" id="KAK1683384.1"/>
    </source>
</evidence>
<protein>
    <submittedName>
        <fullName evidence="2">Uncharacterized protein</fullName>
    </submittedName>
</protein>
<accession>A0AAD8TKJ9</accession>
<dbReference type="Proteomes" id="UP001231189">
    <property type="component" value="Unassembled WGS sequence"/>
</dbReference>
<feature type="compositionally biased region" description="Acidic residues" evidence="1">
    <location>
        <begin position="657"/>
        <end position="668"/>
    </location>
</feature>
<keyword evidence="3" id="KW-1185">Reference proteome</keyword>
<reference evidence="2" key="1">
    <citation type="submission" date="2023-07" db="EMBL/GenBank/DDBJ databases">
        <title>A chromosome-level genome assembly of Lolium multiflorum.</title>
        <authorList>
            <person name="Chen Y."/>
            <person name="Copetti D."/>
            <person name="Kolliker R."/>
            <person name="Studer B."/>
        </authorList>
    </citation>
    <scope>NUCLEOTIDE SEQUENCE</scope>
    <source>
        <strain evidence="2">02402/16</strain>
        <tissue evidence="2">Leaf</tissue>
    </source>
</reference>
<feature type="compositionally biased region" description="Acidic residues" evidence="1">
    <location>
        <begin position="613"/>
        <end position="647"/>
    </location>
</feature>
<feature type="compositionally biased region" description="Basic and acidic residues" evidence="1">
    <location>
        <begin position="295"/>
        <end position="307"/>
    </location>
</feature>
<proteinExistence type="predicted"/>
<evidence type="ECO:0000313" key="3">
    <source>
        <dbReference type="Proteomes" id="UP001231189"/>
    </source>
</evidence>
<evidence type="ECO:0000256" key="1">
    <source>
        <dbReference type="SAM" id="MobiDB-lite"/>
    </source>
</evidence>
<dbReference type="AlphaFoldDB" id="A0AAD8TKJ9"/>
<comment type="caution">
    <text evidence="2">The sequence shown here is derived from an EMBL/GenBank/DDBJ whole genome shotgun (WGS) entry which is preliminary data.</text>
</comment>
<feature type="region of interest" description="Disordered" evidence="1">
    <location>
        <begin position="255"/>
        <end position="378"/>
    </location>
</feature>
<name>A0AAD8TKJ9_LOLMU</name>
<feature type="region of interest" description="Disordered" evidence="1">
    <location>
        <begin position="610"/>
        <end position="683"/>
    </location>
</feature>
<feature type="compositionally biased region" description="Gly residues" evidence="1">
    <location>
        <begin position="348"/>
        <end position="357"/>
    </location>
</feature>
<sequence>MTFGEFRFGVNKEGSYRLEVPISSEFSAIDSDFSSSDGEFSSPRFINTKASGKLAKIFSDTSFESSADSFISSDSDSVDSFNFIDKSAAIGKASHYPSYPSLSFSLVHGQRLEAMFPLLFGRHLMPSHHLSLAQYLLAYTSLPWTLPGPLFPSNSARGQPPSPPGIWPRTCTPWAFFPRTRAQTPASVAARTARRLDARTRLGNTLDASYPSLTPRGPARPLDSLPLAAAVPHAGLAVAAARRPSVALLRLYKATPHPLPPHPHTLSTPHRRSRCPGTAQGCRSAKPAPWSLSGEEGHRAASLDDPCRPASLHSVPLLEQSPDRPLFSGLAGERPASKPSAGHREEGGTAGGQGGGEDAPSSPSPAPPPTRLDLAAVPQPSPMDEVVYTRSRQVGESEPLFLFETALMDVCHAVGRLRPEVKGGQMESFLDGDLSWMIVCTIRGSHVKNLPEMEIQIFERTWEDGLVRALQAALARLTYHHRAELEQKNLPYAHFGRRDEEGLPTLVPYVCPLGRHAGQMEFLLGKTQNSLDISRMENEMLKHELDETKMDLEGMRRRARRQRRLKLRAREAKYMLKVKVAHLKTALREAESKIEELEDDGEDLRKENAALLSDDDDYMEEEGYDWNNPSEEEDEDDLDFINDEPEEPAPSTPRESSEEEEDPEEPPFEEPPTKDDTIILDDD</sequence>
<dbReference type="EMBL" id="JAUUTY010000002">
    <property type="protein sequence ID" value="KAK1683384.1"/>
    <property type="molecule type" value="Genomic_DNA"/>
</dbReference>